<dbReference type="InterPro" id="IPR005822">
    <property type="entry name" value="Ribosomal_uL13"/>
</dbReference>
<keyword evidence="2 4" id="KW-0689">Ribosomal protein</keyword>
<dbReference type="Gene3D" id="3.90.1180.10">
    <property type="entry name" value="Ribosomal protein L13"/>
    <property type="match status" value="1"/>
</dbReference>
<dbReference type="HAMAP" id="MF_01366">
    <property type="entry name" value="Ribosomal_uL13"/>
    <property type="match status" value="1"/>
</dbReference>
<dbReference type="GO" id="GO:0003735">
    <property type="term" value="F:structural constituent of ribosome"/>
    <property type="evidence" value="ECO:0007669"/>
    <property type="project" value="UniProtKB-UniRule"/>
</dbReference>
<dbReference type="Pfam" id="PF00572">
    <property type="entry name" value="Ribosomal_L13"/>
    <property type="match status" value="1"/>
</dbReference>
<dbReference type="Proteomes" id="UP000570823">
    <property type="component" value="Unassembled WGS sequence"/>
</dbReference>
<dbReference type="GO" id="GO:0003729">
    <property type="term" value="F:mRNA binding"/>
    <property type="evidence" value="ECO:0007669"/>
    <property type="project" value="TreeGrafter"/>
</dbReference>
<dbReference type="EMBL" id="JABXWR010000001">
    <property type="protein sequence ID" value="NVO66496.1"/>
    <property type="molecule type" value="Genomic_DNA"/>
</dbReference>
<dbReference type="PANTHER" id="PTHR11545:SF3">
    <property type="entry name" value="LARGE RIBOSOMAL SUBUNIT PROTEIN UL13"/>
    <property type="match status" value="1"/>
</dbReference>
<reference evidence="6 7" key="1">
    <citation type="submission" date="2020-06" db="EMBL/GenBank/DDBJ databases">
        <title>Methanofollis fontis sp. nov., a methanogen isolated from marine sediments near a cold seep at Four-Way Closure Ridge offshore southwestern Taiwan.</title>
        <authorList>
            <person name="Chen S.-C."/>
            <person name="Teng N.-H."/>
            <person name="Lin Y.-S."/>
            <person name="Lai M.-C."/>
            <person name="Chen H.-H."/>
            <person name="Wang C.-C."/>
        </authorList>
    </citation>
    <scope>NUCLEOTIDE SEQUENCE [LARGE SCALE GENOMIC DNA]</scope>
    <source>
        <strain evidence="6 7">DSM 2702</strain>
    </source>
</reference>
<dbReference type="InterPro" id="IPR005755">
    <property type="entry name" value="Ribosomal_uL13_euk/arc"/>
</dbReference>
<dbReference type="InterPro" id="IPR023563">
    <property type="entry name" value="Ribosomal_uL13_CS"/>
</dbReference>
<evidence type="ECO:0000256" key="5">
    <source>
        <dbReference type="RuleBase" id="RU003877"/>
    </source>
</evidence>
<dbReference type="OrthoDB" id="7668at2157"/>
<keyword evidence="3 4" id="KW-0687">Ribonucleoprotein</keyword>
<dbReference type="GO" id="GO:0006412">
    <property type="term" value="P:translation"/>
    <property type="evidence" value="ECO:0007669"/>
    <property type="project" value="UniProtKB-UniRule"/>
</dbReference>
<evidence type="ECO:0000256" key="1">
    <source>
        <dbReference type="ARBA" id="ARBA00006227"/>
    </source>
</evidence>
<dbReference type="GO" id="GO:0022625">
    <property type="term" value="C:cytosolic large ribosomal subunit"/>
    <property type="evidence" value="ECO:0007669"/>
    <property type="project" value="UniProtKB-UniRule"/>
</dbReference>
<sequence>MVTIIDAEGLLLGRLASNVAKRSLQGEEFAILNAEKAIVSGRRAMVIEHYQTKRARGSVEGGPFFPRRPDHILKRTIRGMLPYKRQRGADAFRNVKVYVGVPFEFQGKAFETIEKAGIDRLNNPRFVTLGEISTKLGSRF</sequence>
<evidence type="ECO:0000256" key="4">
    <source>
        <dbReference type="HAMAP-Rule" id="MF_01366"/>
    </source>
</evidence>
<dbReference type="SUPFAM" id="SSF52161">
    <property type="entry name" value="Ribosomal protein L13"/>
    <property type="match status" value="1"/>
</dbReference>
<dbReference type="PIRSF" id="PIRSF002181">
    <property type="entry name" value="Ribosomal_L13"/>
    <property type="match status" value="1"/>
</dbReference>
<name>A0A7K4HMK3_9EURY</name>
<dbReference type="CDD" id="cd00392">
    <property type="entry name" value="Ribosomal_L13"/>
    <property type="match status" value="1"/>
</dbReference>
<dbReference type="InterPro" id="IPR005823">
    <property type="entry name" value="Ribosomal_uL13_bac-type"/>
</dbReference>
<comment type="caution">
    <text evidence="6">The sequence shown here is derived from an EMBL/GenBank/DDBJ whole genome shotgun (WGS) entry which is preliminary data.</text>
</comment>
<comment type="similarity">
    <text evidence="1 4 5">Belongs to the universal ribosomal protein uL13 family.</text>
</comment>
<dbReference type="GO" id="GO:0017148">
    <property type="term" value="P:negative regulation of translation"/>
    <property type="evidence" value="ECO:0007669"/>
    <property type="project" value="TreeGrafter"/>
</dbReference>
<protein>
    <recommendedName>
        <fullName evidence="4">Large ribosomal subunit protein uL13</fullName>
    </recommendedName>
</protein>
<accession>A0A7K4HMK3</accession>
<evidence type="ECO:0000256" key="3">
    <source>
        <dbReference type="ARBA" id="ARBA00023274"/>
    </source>
</evidence>
<comment type="subunit">
    <text evidence="4">Part of the 50S ribosomal subunit.</text>
</comment>
<evidence type="ECO:0000313" key="7">
    <source>
        <dbReference type="Proteomes" id="UP000570823"/>
    </source>
</evidence>
<proteinExistence type="inferred from homology"/>
<dbReference type="NCBIfam" id="NF005004">
    <property type="entry name" value="PRK06394.1"/>
    <property type="match status" value="1"/>
</dbReference>
<dbReference type="NCBIfam" id="TIGR01077">
    <property type="entry name" value="L13_A_E"/>
    <property type="match status" value="1"/>
</dbReference>
<dbReference type="RefSeq" id="WP_176788182.1">
    <property type="nucleotide sequence ID" value="NZ_JABXWR010000001.1"/>
</dbReference>
<evidence type="ECO:0000256" key="2">
    <source>
        <dbReference type="ARBA" id="ARBA00022980"/>
    </source>
</evidence>
<evidence type="ECO:0000313" key="6">
    <source>
        <dbReference type="EMBL" id="NVO66496.1"/>
    </source>
</evidence>
<comment type="function">
    <text evidence="4">This protein is one of the early assembly proteins of the 50S ribosomal subunit, although it is not seen to bind rRNA by itself. It is important during the early stages of 50S assembly.</text>
</comment>
<dbReference type="PROSITE" id="PS00783">
    <property type="entry name" value="RIBOSOMAL_L13"/>
    <property type="match status" value="1"/>
</dbReference>
<organism evidence="6 7">
    <name type="scientific">Methanofollis tationis</name>
    <dbReference type="NCBI Taxonomy" id="81417"/>
    <lineage>
        <taxon>Archaea</taxon>
        <taxon>Methanobacteriati</taxon>
        <taxon>Methanobacteriota</taxon>
        <taxon>Stenosarchaea group</taxon>
        <taxon>Methanomicrobia</taxon>
        <taxon>Methanomicrobiales</taxon>
        <taxon>Methanomicrobiaceae</taxon>
        <taxon>Methanofollis</taxon>
    </lineage>
</organism>
<keyword evidence="7" id="KW-1185">Reference proteome</keyword>
<dbReference type="InterPro" id="IPR036899">
    <property type="entry name" value="Ribosomal_uL13_sf"/>
</dbReference>
<dbReference type="PANTHER" id="PTHR11545">
    <property type="entry name" value="RIBOSOMAL PROTEIN L13"/>
    <property type="match status" value="1"/>
</dbReference>
<dbReference type="AlphaFoldDB" id="A0A7K4HMK3"/>
<gene>
    <name evidence="4" type="primary">rpl13</name>
    <name evidence="6" type="ORF">HWN36_04025</name>
</gene>